<evidence type="ECO:0000256" key="1">
    <source>
        <dbReference type="PROSITE-ProRule" id="PRU00169"/>
    </source>
</evidence>
<dbReference type="InterPro" id="IPR001789">
    <property type="entry name" value="Sig_transdc_resp-reg_receiver"/>
</dbReference>
<accession>A0ABQ3R7N0</accession>
<feature type="modified residue" description="4-aspartylphosphate" evidence="1">
    <location>
        <position position="188"/>
    </location>
</feature>
<gene>
    <name evidence="3" type="ORF">Srubr_17120</name>
</gene>
<dbReference type="Gene3D" id="3.40.50.2300">
    <property type="match status" value="1"/>
</dbReference>
<keyword evidence="4" id="KW-1185">Reference proteome</keyword>
<evidence type="ECO:0000259" key="2">
    <source>
        <dbReference type="PROSITE" id="PS50110"/>
    </source>
</evidence>
<dbReference type="SUPFAM" id="SSF52172">
    <property type="entry name" value="CheY-like"/>
    <property type="match status" value="1"/>
</dbReference>
<evidence type="ECO:0000313" key="3">
    <source>
        <dbReference type="EMBL" id="GHI51866.1"/>
    </source>
</evidence>
<dbReference type="EMBL" id="BNEA01000001">
    <property type="protein sequence ID" value="GHI51866.1"/>
    <property type="molecule type" value="Genomic_DNA"/>
</dbReference>
<comment type="caution">
    <text evidence="3">The sequence shown here is derived from an EMBL/GenBank/DDBJ whole genome shotgun (WGS) entry which is preliminary data.</text>
</comment>
<evidence type="ECO:0000313" key="4">
    <source>
        <dbReference type="Proteomes" id="UP000646738"/>
    </source>
</evidence>
<dbReference type="PROSITE" id="PS50110">
    <property type="entry name" value="RESPONSE_REGULATORY"/>
    <property type="match status" value="1"/>
</dbReference>
<dbReference type="SMART" id="SM00448">
    <property type="entry name" value="REC"/>
    <property type="match status" value="1"/>
</dbReference>
<keyword evidence="1" id="KW-0597">Phosphoprotein</keyword>
<name>A0ABQ3R7N0_STRRR</name>
<protein>
    <recommendedName>
        <fullName evidence="2">Response regulatory domain-containing protein</fullName>
    </recommendedName>
</protein>
<proteinExistence type="predicted"/>
<dbReference type="InterPro" id="IPR011006">
    <property type="entry name" value="CheY-like_superfamily"/>
</dbReference>
<sequence>MVFVAEKGTLSACAISFQWSGPVTDRRVKYIAKRAAKNISSELSQMMVPTLVRFGRLTDGCACPVSTVVAVATTDIMSVAYLALTPGGAVRSVAARRTGADVVFGGVASAQTALPVPSVRRRRPGGTMQPTATVLVYSDDSNTREQVRLAAGRRPAPDVPLVEFVECATPEAVVRELDKGGIDVCVLDGEAVPMGGMGVCRQIKDEVFGCPPVLLLMGRPQDAWLATWSRADAAVTLPVDPVEFASALASLLRQKRLVGA</sequence>
<feature type="domain" description="Response regulatory" evidence="2">
    <location>
        <begin position="133"/>
        <end position="252"/>
    </location>
</feature>
<organism evidence="3 4">
    <name type="scientific">Streptomyces rubradiris</name>
    <name type="common">Streptomyces achromogenes subsp. rubradiris</name>
    <dbReference type="NCBI Taxonomy" id="285531"/>
    <lineage>
        <taxon>Bacteria</taxon>
        <taxon>Bacillati</taxon>
        <taxon>Actinomycetota</taxon>
        <taxon>Actinomycetes</taxon>
        <taxon>Kitasatosporales</taxon>
        <taxon>Streptomycetaceae</taxon>
        <taxon>Streptomyces</taxon>
    </lineage>
</organism>
<reference evidence="4" key="1">
    <citation type="submission" date="2023-07" db="EMBL/GenBank/DDBJ databases">
        <title>Whole genome shotgun sequence of Streptomyces achromogenes subsp. rubradiris NBRC 14000.</title>
        <authorList>
            <person name="Komaki H."/>
            <person name="Tamura T."/>
        </authorList>
    </citation>
    <scope>NUCLEOTIDE SEQUENCE [LARGE SCALE GENOMIC DNA]</scope>
    <source>
        <strain evidence="4">NBRC 14000</strain>
    </source>
</reference>
<dbReference type="Proteomes" id="UP000646738">
    <property type="component" value="Unassembled WGS sequence"/>
</dbReference>